<dbReference type="EMBL" id="JBHTJF010000022">
    <property type="protein sequence ID" value="MFD0943369.1"/>
    <property type="molecule type" value="Genomic_DNA"/>
</dbReference>
<reference evidence="2" key="1">
    <citation type="journal article" date="2019" name="Int. J. Syst. Evol. Microbiol.">
        <title>The Global Catalogue of Microorganisms (GCM) 10K type strain sequencing project: providing services to taxonomists for standard genome sequencing and annotation.</title>
        <authorList>
            <consortium name="The Broad Institute Genomics Platform"/>
            <consortium name="The Broad Institute Genome Sequencing Center for Infectious Disease"/>
            <person name="Wu L."/>
            <person name="Ma J."/>
        </authorList>
    </citation>
    <scope>NUCLEOTIDE SEQUENCE [LARGE SCALE GENOMIC DNA]</scope>
    <source>
        <strain evidence="2">CCUG 63563</strain>
    </source>
</reference>
<dbReference type="RefSeq" id="WP_381011078.1">
    <property type="nucleotide sequence ID" value="NZ_JBHTJF010000022.1"/>
</dbReference>
<comment type="caution">
    <text evidence="1">The sequence shown here is derived from an EMBL/GenBank/DDBJ whole genome shotgun (WGS) entry which is preliminary data.</text>
</comment>
<evidence type="ECO:0000313" key="2">
    <source>
        <dbReference type="Proteomes" id="UP001596976"/>
    </source>
</evidence>
<dbReference type="PANTHER" id="PTHR36441:SF1">
    <property type="entry name" value="DUF503 DOMAIN-CONTAINING PROTEIN"/>
    <property type="match status" value="1"/>
</dbReference>
<protein>
    <submittedName>
        <fullName evidence="1">DUF503 domain-containing protein</fullName>
    </submittedName>
</protein>
<proteinExistence type="predicted"/>
<keyword evidence="2" id="KW-1185">Reference proteome</keyword>
<gene>
    <name evidence="1" type="ORF">ACFQ0V_06225</name>
</gene>
<dbReference type="Pfam" id="PF04456">
    <property type="entry name" value="DUF503"/>
    <property type="match status" value="1"/>
</dbReference>
<accession>A0ABW3GW00</accession>
<dbReference type="InterPro" id="IPR007546">
    <property type="entry name" value="DUF503"/>
</dbReference>
<dbReference type="SUPFAM" id="SSF103007">
    <property type="entry name" value="Hypothetical protein TT1725"/>
    <property type="match status" value="1"/>
</dbReference>
<evidence type="ECO:0000313" key="1">
    <source>
        <dbReference type="EMBL" id="MFD0943369.1"/>
    </source>
</evidence>
<dbReference type="Proteomes" id="UP001596976">
    <property type="component" value="Unassembled WGS sequence"/>
</dbReference>
<dbReference type="Gene3D" id="3.30.70.1120">
    <property type="entry name" value="TT1725-like"/>
    <property type="match status" value="1"/>
</dbReference>
<organism evidence="1 2">
    <name type="scientific">Savagea faecisuis</name>
    <dbReference type="NCBI Taxonomy" id="1274803"/>
    <lineage>
        <taxon>Bacteria</taxon>
        <taxon>Bacillati</taxon>
        <taxon>Bacillota</taxon>
        <taxon>Bacilli</taxon>
        <taxon>Bacillales</taxon>
        <taxon>Caryophanaceae</taxon>
        <taxon>Savagea</taxon>
    </lineage>
</organism>
<name>A0ABW3GW00_9BACL</name>
<dbReference type="PANTHER" id="PTHR36441">
    <property type="entry name" value="HYPOTHETICAL CYTOSOLIC PROTEIN"/>
    <property type="match status" value="1"/>
</dbReference>
<sequence length="92" mass="10816">MIVSYECTFFIPAVHSLKAKRSIVQRMVQRARQRYNVSVSEVDFQDVWQRTTIAVVAVSETKAVAEREVERVLTLFESEVEWELTELVKDYF</sequence>
<dbReference type="InterPro" id="IPR036746">
    <property type="entry name" value="TT1725-like_sf"/>
</dbReference>